<dbReference type="RefSeq" id="XP_019022979.1">
    <property type="nucleotide sequence ID" value="XM_019165479.1"/>
</dbReference>
<dbReference type="PANTHER" id="PTHR12214:SF0">
    <property type="entry name" value="LD29489P"/>
    <property type="match status" value="1"/>
</dbReference>
<keyword evidence="5" id="KW-1185">Reference proteome</keyword>
<dbReference type="GO" id="GO:0000390">
    <property type="term" value="P:spliceosomal complex disassembly"/>
    <property type="evidence" value="ECO:0007669"/>
    <property type="project" value="InterPro"/>
</dbReference>
<organism evidence="4 5">
    <name type="scientific">Saitoella complicata (strain BCRC 22490 / CBS 7301 / JCM 7358 / NBRC 10748 / NRRL Y-17804)</name>
    <dbReference type="NCBI Taxonomy" id="698492"/>
    <lineage>
        <taxon>Eukaryota</taxon>
        <taxon>Fungi</taxon>
        <taxon>Dikarya</taxon>
        <taxon>Ascomycota</taxon>
        <taxon>Taphrinomycotina</taxon>
        <taxon>Taphrinomycotina incertae sedis</taxon>
        <taxon>Saitoella</taxon>
    </lineage>
</organism>
<feature type="compositionally biased region" description="Basic residues" evidence="3">
    <location>
        <begin position="1"/>
        <end position="10"/>
    </location>
</feature>
<dbReference type="GO" id="GO:0003677">
    <property type="term" value="F:DNA binding"/>
    <property type="evidence" value="ECO:0007669"/>
    <property type="project" value="InterPro"/>
</dbReference>
<comment type="caution">
    <text evidence="4">The sequence shown here is derived from an EMBL/GenBank/DDBJ whole genome shotgun (WGS) entry which is preliminary data.</text>
</comment>
<sequence>MSFRSRKPKAKIIAQREDEEEDTGPVAADTPATVVTGAEESPATMASPASTIIKKKTKRPTAGLSKMSFGGDEEEADTGIPSFIPKKSALSQSTTSLRKLTLSTPTSSPTASTTAPSAAVRSAYTKSYLSELASSTPNTPKAFSTPGATGDALDIEAKFGRGAGVKPVEILDEGIVRELKARRARAARLGQVIAHSNDVEDEDDDENRVEGREVFIPLRETKKERRLQREDDDVLGDGTEGIEGYVEHPIILSRDAHRLEARRLRSEIRDALEPCTDDEEVEAEDPEWEWAQLRRTLPPTSSMRHPSSRSHLVAPPITTPLPTLSAALARLRKTLEGMKEGRDKHVKELERLGVERGEVTQREEEVGKGLEGVGREYVGLRGSMGVIDTVEGKGKDGVAGVEGVESNGGTGDVMDVEVGVEA</sequence>
<dbReference type="GO" id="GO:0071008">
    <property type="term" value="C:U2-type post-mRNA release spliceosomal complex"/>
    <property type="evidence" value="ECO:0007669"/>
    <property type="project" value="InterPro"/>
</dbReference>
<evidence type="ECO:0000256" key="3">
    <source>
        <dbReference type="SAM" id="MobiDB-lite"/>
    </source>
</evidence>
<dbReference type="InterPro" id="IPR012890">
    <property type="entry name" value="GCFC2-like"/>
</dbReference>
<dbReference type="InterPro" id="IPR028211">
    <property type="entry name" value="Ntr2"/>
</dbReference>
<protein>
    <submittedName>
        <fullName evidence="4">Uncharacterized protein</fullName>
    </submittedName>
</protein>
<reference evidence="4 5" key="1">
    <citation type="journal article" date="2011" name="J. Gen. Appl. Microbiol.">
        <title>Draft genome sequencing of the enigmatic yeast Saitoella complicata.</title>
        <authorList>
            <person name="Nishida H."/>
            <person name="Hamamoto M."/>
            <person name="Sugiyama J."/>
        </authorList>
    </citation>
    <scope>NUCLEOTIDE SEQUENCE [LARGE SCALE GENOMIC DNA]</scope>
    <source>
        <strain evidence="4 5">NRRL Y-17804</strain>
    </source>
</reference>
<gene>
    <name evidence="4" type="ORF">G7K_5863-t1</name>
</gene>
<dbReference type="EMBL" id="BACD03000052">
    <property type="protein sequence ID" value="GAO51770.1"/>
    <property type="molecule type" value="Genomic_DNA"/>
</dbReference>
<evidence type="ECO:0000313" key="4">
    <source>
        <dbReference type="EMBL" id="GAO51770.1"/>
    </source>
</evidence>
<reference evidence="4 5" key="2">
    <citation type="journal article" date="2014" name="J. Gen. Appl. Microbiol.">
        <title>The early diverging ascomycetous budding yeast Saitoella complicata has three histone deacetylases belonging to the Clr6, Hos2, and Rpd3 lineages.</title>
        <authorList>
            <person name="Nishida H."/>
            <person name="Matsumoto T."/>
            <person name="Kondo S."/>
            <person name="Hamamoto M."/>
            <person name="Yoshikawa H."/>
        </authorList>
    </citation>
    <scope>NUCLEOTIDE SEQUENCE [LARGE SCALE GENOMIC DNA]</scope>
    <source>
        <strain evidence="4 5">NRRL Y-17804</strain>
    </source>
</reference>
<keyword evidence="2" id="KW-0539">Nucleus</keyword>
<feature type="region of interest" description="Disordered" evidence="3">
    <location>
        <begin position="1"/>
        <end position="119"/>
    </location>
</feature>
<dbReference type="AlphaFoldDB" id="A0A0E9NQS2"/>
<dbReference type="Proteomes" id="UP000033140">
    <property type="component" value="Unassembled WGS sequence"/>
</dbReference>
<proteinExistence type="predicted"/>
<name>A0A0E9NQS2_SAICN</name>
<accession>A0A0E9NQS2</accession>
<feature type="region of interest" description="Disordered" evidence="3">
    <location>
        <begin position="389"/>
        <end position="422"/>
    </location>
</feature>
<dbReference type="PANTHER" id="PTHR12214">
    <property type="entry name" value="GC-RICH SEQUENCE DNA-BINDING FACTOR"/>
    <property type="match status" value="1"/>
</dbReference>
<dbReference type="Pfam" id="PF15458">
    <property type="entry name" value="NTR2"/>
    <property type="match status" value="1"/>
</dbReference>
<dbReference type="STRING" id="698492.A0A0E9NQS2"/>
<reference evidence="4 5" key="3">
    <citation type="journal article" date="2015" name="Genome Announc.">
        <title>Draft Genome Sequence of the Archiascomycetous Yeast Saitoella complicata.</title>
        <authorList>
            <person name="Yamauchi K."/>
            <person name="Kondo S."/>
            <person name="Hamamoto M."/>
            <person name="Takahashi Y."/>
            <person name="Ogura Y."/>
            <person name="Hayashi T."/>
            <person name="Nishida H."/>
        </authorList>
    </citation>
    <scope>NUCLEOTIDE SEQUENCE [LARGE SCALE GENOMIC DNA]</scope>
    <source>
        <strain evidence="4 5">NRRL Y-17804</strain>
    </source>
</reference>
<evidence type="ECO:0000256" key="1">
    <source>
        <dbReference type="ARBA" id="ARBA00004123"/>
    </source>
</evidence>
<feature type="compositionally biased region" description="Low complexity" evidence="3">
    <location>
        <begin position="90"/>
        <end position="119"/>
    </location>
</feature>
<evidence type="ECO:0000256" key="2">
    <source>
        <dbReference type="ARBA" id="ARBA00023242"/>
    </source>
</evidence>
<evidence type="ECO:0000313" key="5">
    <source>
        <dbReference type="Proteomes" id="UP000033140"/>
    </source>
</evidence>
<dbReference type="OMA" id="PTEYSKD"/>
<dbReference type="OrthoDB" id="429427at2759"/>
<comment type="subcellular location">
    <subcellularLocation>
        <location evidence="1">Nucleus</location>
    </subcellularLocation>
</comment>